<gene>
    <name evidence="2" type="ORF">EOW66_04175</name>
</gene>
<evidence type="ECO:0000313" key="3">
    <source>
        <dbReference type="Proteomes" id="UP000288071"/>
    </source>
</evidence>
<proteinExistence type="predicted"/>
<feature type="signal peptide" evidence="1">
    <location>
        <begin position="1"/>
        <end position="23"/>
    </location>
</feature>
<comment type="caution">
    <text evidence="2">The sequence shown here is derived from an EMBL/GenBank/DDBJ whole genome shotgun (WGS) entry which is preliminary data.</text>
</comment>
<feature type="chain" id="PRO_5019272476" description="DUF1579 domain-containing protein" evidence="1">
    <location>
        <begin position="24"/>
        <end position="159"/>
    </location>
</feature>
<reference evidence="2" key="1">
    <citation type="submission" date="2019-01" db="EMBL/GenBank/DDBJ databases">
        <title>Sinorhodobacter populi sp. nov. isolated from the symptomatic bark tissue of Populus euramericana canker.</title>
        <authorList>
            <person name="Xu G."/>
        </authorList>
    </citation>
    <scope>NUCLEOTIDE SEQUENCE [LARGE SCALE GENOMIC DNA]</scope>
    <source>
        <strain evidence="2">CGMCC 1.12963</strain>
    </source>
</reference>
<organism evidence="2 3">
    <name type="scientific">Paenirhodobacter huangdaonensis</name>
    <dbReference type="NCBI Taxonomy" id="2501515"/>
    <lineage>
        <taxon>Bacteria</taxon>
        <taxon>Pseudomonadati</taxon>
        <taxon>Pseudomonadota</taxon>
        <taxon>Alphaproteobacteria</taxon>
        <taxon>Rhodobacterales</taxon>
        <taxon>Rhodobacter group</taxon>
        <taxon>Paenirhodobacter</taxon>
    </lineage>
</organism>
<keyword evidence="3" id="KW-1185">Reference proteome</keyword>
<evidence type="ECO:0000313" key="2">
    <source>
        <dbReference type="EMBL" id="RWR53821.1"/>
    </source>
</evidence>
<evidence type="ECO:0000256" key="1">
    <source>
        <dbReference type="SAM" id="SignalP"/>
    </source>
</evidence>
<protein>
    <recommendedName>
        <fullName evidence="4">DUF1579 domain-containing protein</fullName>
    </recommendedName>
</protein>
<sequence>MVYLVRALLWAAPSLLVASLAHAVPLQGPGGFVLGSSLKAAQQHALENGWKLSPLSADLPGVWSVEGARLSMFVCDGTIMSIQEQLDGDLEEFSALVFSMTLELGKPETQILSVKSGGSVISSIDARFVTDDGGVAVQLQSIGGKRTFSTNHWIKSECR</sequence>
<dbReference type="RefSeq" id="WP_128155065.1">
    <property type="nucleotide sequence ID" value="NZ_JBHSOM010000016.1"/>
</dbReference>
<keyword evidence="1" id="KW-0732">Signal</keyword>
<name>A0A443LX51_9RHOB</name>
<evidence type="ECO:0008006" key="4">
    <source>
        <dbReference type="Google" id="ProtNLM"/>
    </source>
</evidence>
<dbReference type="EMBL" id="SAVA01000002">
    <property type="protein sequence ID" value="RWR53821.1"/>
    <property type="molecule type" value="Genomic_DNA"/>
</dbReference>
<dbReference type="Proteomes" id="UP000288071">
    <property type="component" value="Unassembled WGS sequence"/>
</dbReference>
<dbReference type="AlphaFoldDB" id="A0A443LX51"/>
<accession>A0A443LX51</accession>
<reference evidence="2" key="2">
    <citation type="submission" date="2019-01" db="EMBL/GenBank/DDBJ databases">
        <authorList>
            <person name="Li Y."/>
        </authorList>
    </citation>
    <scope>NUCLEOTIDE SEQUENCE [LARGE SCALE GENOMIC DNA]</scope>
    <source>
        <strain evidence="2">CGMCC 1.12963</strain>
    </source>
</reference>